<evidence type="ECO:0000313" key="1">
    <source>
        <dbReference type="EMBL" id="MDN7242252.1"/>
    </source>
</evidence>
<name>A0ABT8N2Z3_9BACL</name>
<reference evidence="1 2" key="1">
    <citation type="submission" date="2023-06" db="EMBL/GenBank/DDBJ databases">
        <title>Novel species in genus Planococcus.</title>
        <authorList>
            <person name="Ning S."/>
        </authorList>
    </citation>
    <scope>NUCLEOTIDE SEQUENCE [LARGE SCALE GENOMIC DNA]</scope>
    <source>
        <strain evidence="1 2">N028</strain>
    </source>
</reference>
<evidence type="ECO:0000313" key="2">
    <source>
        <dbReference type="Proteomes" id="UP001172055"/>
    </source>
</evidence>
<dbReference type="EMBL" id="JAUJWV010000001">
    <property type="protein sequence ID" value="MDN7242252.1"/>
    <property type="molecule type" value="Genomic_DNA"/>
</dbReference>
<organism evidence="1 2">
    <name type="scientific">Planococcus shixiaomingii</name>
    <dbReference type="NCBI Taxonomy" id="3058393"/>
    <lineage>
        <taxon>Bacteria</taxon>
        <taxon>Bacillati</taxon>
        <taxon>Bacillota</taxon>
        <taxon>Bacilli</taxon>
        <taxon>Bacillales</taxon>
        <taxon>Caryophanaceae</taxon>
        <taxon>Planococcus</taxon>
    </lineage>
</organism>
<proteinExistence type="predicted"/>
<keyword evidence="2" id="KW-1185">Reference proteome</keyword>
<comment type="caution">
    <text evidence="1">The sequence shown here is derived from an EMBL/GenBank/DDBJ whole genome shotgun (WGS) entry which is preliminary data.</text>
</comment>
<protein>
    <submittedName>
        <fullName evidence="1">Uncharacterized protein</fullName>
    </submittedName>
</protein>
<dbReference type="Proteomes" id="UP001172055">
    <property type="component" value="Unassembled WGS sequence"/>
</dbReference>
<accession>A0ABT8N2Z3</accession>
<sequence length="81" mass="8729">MSCQVGGSRRAVRLASVGPKGTIHGAKRALPTLSETRSRPRTPMGLLRMNVKNFAAPDFFFCFSTTVVDCTLAISTPPSLF</sequence>
<dbReference type="RefSeq" id="WP_301724142.1">
    <property type="nucleotide sequence ID" value="NZ_JAUJWV010000001.1"/>
</dbReference>
<gene>
    <name evidence="1" type="ORF">QWY14_10605</name>
</gene>